<sequence>MFLIVQNDPHCPAGGLLHLLEDSGHPYRCLAAYAGEAFPDPAALTGVVVLGGEMGAHDTVEHPHLALVLEFIAAAIKAGTPLLGICLGGQLLAHAAGGVVSSPSPHREMGICRVDLNGEGSADPIFAGVPSPFVTFQLHNDSFTVPPGGALLASSDACPAQAFRLPGCVYGVQFHPEVDRAIVDGWDALFTPRADYLSGFIAAETAFNSASHAILANFISLAAAARLS</sequence>
<dbReference type="Proteomes" id="UP000683557">
    <property type="component" value="Chromosome"/>
</dbReference>
<evidence type="ECO:0000259" key="1">
    <source>
        <dbReference type="Pfam" id="PF00117"/>
    </source>
</evidence>
<evidence type="ECO:0000313" key="2">
    <source>
        <dbReference type="EMBL" id="QWV92063.1"/>
    </source>
</evidence>
<accession>A0ABX8J1C0</accession>
<name>A0ABX8J1C0_9BACT</name>
<feature type="domain" description="Glutamine amidotransferase" evidence="1">
    <location>
        <begin position="58"/>
        <end position="178"/>
    </location>
</feature>
<dbReference type="PANTHER" id="PTHR42695:SF5">
    <property type="entry name" value="GLUTAMINE AMIDOTRANSFERASE YLR126C-RELATED"/>
    <property type="match status" value="1"/>
</dbReference>
<dbReference type="RefSeq" id="WP_216798885.1">
    <property type="nucleotide sequence ID" value="NZ_CP076723.1"/>
</dbReference>
<dbReference type="PANTHER" id="PTHR42695">
    <property type="entry name" value="GLUTAMINE AMIDOTRANSFERASE YLR126C-RELATED"/>
    <property type="match status" value="1"/>
</dbReference>
<protein>
    <submittedName>
        <fullName evidence="2">Type 1 glutamine amidotransferase</fullName>
    </submittedName>
</protein>
<proteinExistence type="predicted"/>
<dbReference type="InterPro" id="IPR017926">
    <property type="entry name" value="GATASE"/>
</dbReference>
<dbReference type="CDD" id="cd01741">
    <property type="entry name" value="GATase1_1"/>
    <property type="match status" value="1"/>
</dbReference>
<keyword evidence="2" id="KW-0315">Glutamine amidotransferase</keyword>
<dbReference type="PROSITE" id="PS51273">
    <property type="entry name" value="GATASE_TYPE_1"/>
    <property type="match status" value="1"/>
</dbReference>
<evidence type="ECO:0000313" key="3">
    <source>
        <dbReference type="Proteomes" id="UP000683557"/>
    </source>
</evidence>
<dbReference type="Pfam" id="PF00117">
    <property type="entry name" value="GATase"/>
    <property type="match status" value="1"/>
</dbReference>
<dbReference type="EMBL" id="CP076723">
    <property type="protein sequence ID" value="QWV92063.1"/>
    <property type="molecule type" value="Genomic_DNA"/>
</dbReference>
<organism evidence="2 3">
    <name type="scientific">Geomonas oryzisoli</name>
    <dbReference type="NCBI Taxonomy" id="2847992"/>
    <lineage>
        <taxon>Bacteria</taxon>
        <taxon>Pseudomonadati</taxon>
        <taxon>Thermodesulfobacteriota</taxon>
        <taxon>Desulfuromonadia</taxon>
        <taxon>Geobacterales</taxon>
        <taxon>Geobacteraceae</taxon>
        <taxon>Geomonas</taxon>
    </lineage>
</organism>
<gene>
    <name evidence="2" type="ORF">KP004_12610</name>
</gene>
<dbReference type="InterPro" id="IPR044992">
    <property type="entry name" value="ChyE-like"/>
</dbReference>
<keyword evidence="3" id="KW-1185">Reference proteome</keyword>
<reference evidence="2 3" key="1">
    <citation type="submission" date="2021-06" db="EMBL/GenBank/DDBJ databases">
        <title>Gemonas diversity in paddy soil.</title>
        <authorList>
            <person name="Liu G."/>
        </authorList>
    </citation>
    <scope>NUCLEOTIDE SEQUENCE [LARGE SCALE GENOMIC DNA]</scope>
    <source>
        <strain evidence="2 3">RG10</strain>
    </source>
</reference>